<proteinExistence type="predicted"/>
<dbReference type="Gene3D" id="3.20.20.80">
    <property type="entry name" value="Glycosidases"/>
    <property type="match status" value="1"/>
</dbReference>
<keyword evidence="1" id="KW-1015">Disulfide bond</keyword>
<feature type="domain" description="GH18" evidence="2">
    <location>
        <begin position="1"/>
        <end position="166"/>
    </location>
</feature>
<dbReference type="Proteomes" id="UP000314987">
    <property type="component" value="Unassembled WGS sequence"/>
</dbReference>
<dbReference type="PANTHER" id="PTHR11177">
    <property type="entry name" value="CHITINASE"/>
    <property type="match status" value="1"/>
</dbReference>
<reference evidence="3" key="3">
    <citation type="submission" date="2025-09" db="UniProtKB">
        <authorList>
            <consortium name="Ensembl"/>
        </authorList>
    </citation>
    <scope>IDENTIFICATION</scope>
</reference>
<dbReference type="InterPro" id="IPR001223">
    <property type="entry name" value="Glyco_hydro18_cat"/>
</dbReference>
<accession>A0A4X2K322</accession>
<evidence type="ECO:0000313" key="3">
    <source>
        <dbReference type="Ensembl" id="ENSVURP00010004421.1"/>
    </source>
</evidence>
<dbReference type="AlphaFoldDB" id="A0A4X2K322"/>
<protein>
    <recommendedName>
        <fullName evidence="2">GH18 domain-containing protein</fullName>
    </recommendedName>
</protein>
<keyword evidence="4" id="KW-1185">Reference proteome</keyword>
<organism evidence="3 4">
    <name type="scientific">Vombatus ursinus</name>
    <name type="common">Common wombat</name>
    <dbReference type="NCBI Taxonomy" id="29139"/>
    <lineage>
        <taxon>Eukaryota</taxon>
        <taxon>Metazoa</taxon>
        <taxon>Chordata</taxon>
        <taxon>Craniata</taxon>
        <taxon>Vertebrata</taxon>
        <taxon>Euteleostomi</taxon>
        <taxon>Mammalia</taxon>
        <taxon>Metatheria</taxon>
        <taxon>Diprotodontia</taxon>
        <taxon>Vombatidae</taxon>
        <taxon>Vombatus</taxon>
    </lineage>
</organism>
<dbReference type="GO" id="GO:0005975">
    <property type="term" value="P:carbohydrate metabolic process"/>
    <property type="evidence" value="ECO:0007669"/>
    <property type="project" value="InterPro"/>
</dbReference>
<name>A0A4X2K322_VOMUR</name>
<dbReference type="GO" id="GO:0004568">
    <property type="term" value="F:chitinase activity"/>
    <property type="evidence" value="ECO:0007669"/>
    <property type="project" value="TreeGrafter"/>
</dbReference>
<dbReference type="GO" id="GO:0008061">
    <property type="term" value="F:chitin binding"/>
    <property type="evidence" value="ECO:0007669"/>
    <property type="project" value="InterPro"/>
</dbReference>
<evidence type="ECO:0000313" key="4">
    <source>
        <dbReference type="Proteomes" id="UP000314987"/>
    </source>
</evidence>
<dbReference type="GO" id="GO:0005576">
    <property type="term" value="C:extracellular region"/>
    <property type="evidence" value="ECO:0007669"/>
    <property type="project" value="TreeGrafter"/>
</dbReference>
<dbReference type="GeneTree" id="ENSGT00940000154557"/>
<dbReference type="Ensembl" id="ENSVURT00010005024.1">
    <property type="protein sequence ID" value="ENSVURP00010004421.1"/>
    <property type="gene ID" value="ENSVURG00010003520.1"/>
</dbReference>
<dbReference type="PANTHER" id="PTHR11177:SF317">
    <property type="entry name" value="CHITINASE 12-RELATED"/>
    <property type="match status" value="1"/>
</dbReference>
<dbReference type="InterPro" id="IPR017853">
    <property type="entry name" value="GH"/>
</dbReference>
<dbReference type="Gene3D" id="3.10.50.10">
    <property type="match status" value="1"/>
</dbReference>
<dbReference type="PROSITE" id="PS51910">
    <property type="entry name" value="GH18_2"/>
    <property type="match status" value="1"/>
</dbReference>
<dbReference type="OMA" id="ITLEVPW"/>
<dbReference type="SUPFAM" id="SSF54556">
    <property type="entry name" value="Chitinase insertion domain"/>
    <property type="match status" value="1"/>
</dbReference>
<dbReference type="InterPro" id="IPR011583">
    <property type="entry name" value="Chitinase_II/V-like_cat"/>
</dbReference>
<dbReference type="SUPFAM" id="SSF51445">
    <property type="entry name" value="(Trans)glycosidases"/>
    <property type="match status" value="1"/>
</dbReference>
<dbReference type="FunFam" id="3.10.50.10:FF:000001">
    <property type="entry name" value="Chitinase 3-like 1"/>
    <property type="match status" value="1"/>
</dbReference>
<dbReference type="STRING" id="29139.ENSVURP00010004421"/>
<evidence type="ECO:0000256" key="1">
    <source>
        <dbReference type="ARBA" id="ARBA00023157"/>
    </source>
</evidence>
<reference evidence="3" key="2">
    <citation type="submission" date="2025-08" db="UniProtKB">
        <authorList>
            <consortium name="Ensembl"/>
        </authorList>
    </citation>
    <scope>IDENTIFICATION</scope>
</reference>
<evidence type="ECO:0000259" key="2">
    <source>
        <dbReference type="PROSITE" id="PS51910"/>
    </source>
</evidence>
<dbReference type="Pfam" id="PF00704">
    <property type="entry name" value="Glyco_hydro_18"/>
    <property type="match status" value="1"/>
</dbReference>
<dbReference type="InterPro" id="IPR050314">
    <property type="entry name" value="Glycosyl_Hydrlase_18"/>
</dbReference>
<gene>
    <name evidence="3" type="primary">LOC114042772</name>
</gene>
<dbReference type="SMART" id="SM00636">
    <property type="entry name" value="Glyco_18"/>
    <property type="match status" value="1"/>
</dbReference>
<dbReference type="InterPro" id="IPR029070">
    <property type="entry name" value="Chitinase_insertion_sf"/>
</dbReference>
<sequence>MTYDFHGSWEAYTGENSPLYKNPSDTGGNPYLNVDYAMNYWKNNGAQTEKLIVGFPTYGHTFTLSNPSQHGIGAPASGPGAAGTYTREAGFLAYYEICLFLKDGATQVWDDYGKVPYAYKGNVWVGYDNPNSFQIKVQKITLEVPWSGPLIWMTSLGLSVTREDTP</sequence>
<dbReference type="GO" id="GO:0006032">
    <property type="term" value="P:chitin catabolic process"/>
    <property type="evidence" value="ECO:0007669"/>
    <property type="project" value="TreeGrafter"/>
</dbReference>
<reference evidence="4" key="1">
    <citation type="submission" date="2018-12" db="EMBL/GenBank/DDBJ databases">
        <authorList>
            <person name="Yazar S."/>
        </authorList>
    </citation>
    <scope>NUCLEOTIDE SEQUENCE [LARGE SCALE GENOMIC DNA]</scope>
</reference>